<sequence>MVRNYGLDLARISAAYLVMFGHLTFAATVSLGRPFSDWAGANESLPLLTKEGNWLWQINNYLLSDYGTATAIVGVSLFFLISGWLMPPMLDKYGRSIFLVNRFFRIFPMLIFAVFCSAAIQYYLGDRKTFDMAGVLATATLTTEIFGRDMTLGVIWTLIIEFEFYLLLALLGTVTQKKILAISAIIMIISISSLLFGIKPKVVLADLYFIVYMLIGSSARLAFERRKFEGAGLYLACPVLVIAAFEINRYVTVHLLGVNPGQEINVISQIATALLFLAFAMAGRVITKTATTVFLVEKSSDLTYSIYLMHMAIGSYFISKFRHVSPNEYTTVLCTFVVVTAIAAVTYQLIEKPGIQLFKTLSRRRNSIDANSAV</sequence>
<comment type="caution">
    <text evidence="4">The sequence shown here is derived from an EMBL/GenBank/DDBJ whole genome shotgun (WGS) entry which is preliminary data.</text>
</comment>
<feature type="transmembrane region" description="Helical" evidence="1">
    <location>
        <begin position="204"/>
        <end position="223"/>
    </location>
</feature>
<feature type="transmembrane region" description="Helical" evidence="1">
    <location>
        <begin position="12"/>
        <end position="32"/>
    </location>
</feature>
<dbReference type="RefSeq" id="WP_090400224.1">
    <property type="nucleotide sequence ID" value="NZ_FNKM01000002.1"/>
</dbReference>
<feature type="transmembrane region" description="Helical" evidence="1">
    <location>
        <begin position="330"/>
        <end position="350"/>
    </location>
</feature>
<feature type="transmembrane region" description="Helical" evidence="1">
    <location>
        <begin position="179"/>
        <end position="198"/>
    </location>
</feature>
<feature type="transmembrane region" description="Helical" evidence="1">
    <location>
        <begin position="230"/>
        <end position="247"/>
    </location>
</feature>
<dbReference type="OrthoDB" id="9767863at2"/>
<dbReference type="GO" id="GO:0000271">
    <property type="term" value="P:polysaccharide biosynthetic process"/>
    <property type="evidence" value="ECO:0007669"/>
    <property type="project" value="TreeGrafter"/>
</dbReference>
<evidence type="ECO:0000313" key="5">
    <source>
        <dbReference type="Proteomes" id="UP000198740"/>
    </source>
</evidence>
<proteinExistence type="predicted"/>
<reference evidence="3 5" key="1">
    <citation type="submission" date="2016-10" db="EMBL/GenBank/DDBJ databases">
        <authorList>
            <person name="Varghese N."/>
            <person name="Submissions S."/>
        </authorList>
    </citation>
    <scope>NUCLEOTIDE SEQUENCE [LARGE SCALE GENOMIC DNA]</scope>
    <source>
        <strain evidence="3 5">BS2976</strain>
    </source>
</reference>
<dbReference type="GO" id="GO:0016020">
    <property type="term" value="C:membrane"/>
    <property type="evidence" value="ECO:0007669"/>
    <property type="project" value="TreeGrafter"/>
</dbReference>
<evidence type="ECO:0000313" key="6">
    <source>
        <dbReference type="Proteomes" id="UP000317267"/>
    </source>
</evidence>
<keyword evidence="1" id="KW-0812">Transmembrane</keyword>
<evidence type="ECO:0000313" key="3">
    <source>
        <dbReference type="EMBL" id="SDQ41738.1"/>
    </source>
</evidence>
<keyword evidence="1" id="KW-1133">Transmembrane helix</keyword>
<keyword evidence="1" id="KW-0472">Membrane</keyword>
<dbReference type="Proteomes" id="UP000198740">
    <property type="component" value="Unassembled WGS sequence"/>
</dbReference>
<protein>
    <submittedName>
        <fullName evidence="3 4">Acyltransferase</fullName>
    </submittedName>
</protein>
<evidence type="ECO:0000259" key="2">
    <source>
        <dbReference type="Pfam" id="PF01757"/>
    </source>
</evidence>
<dbReference type="PANTHER" id="PTHR23028">
    <property type="entry name" value="ACETYLTRANSFERASE"/>
    <property type="match status" value="1"/>
</dbReference>
<evidence type="ECO:0000256" key="1">
    <source>
        <dbReference type="SAM" id="Phobius"/>
    </source>
</evidence>
<organism evidence="4 6">
    <name type="scientific">Pseudomonas grimontii</name>
    <dbReference type="NCBI Taxonomy" id="129847"/>
    <lineage>
        <taxon>Bacteria</taxon>
        <taxon>Pseudomonadati</taxon>
        <taxon>Pseudomonadota</taxon>
        <taxon>Gammaproteobacteria</taxon>
        <taxon>Pseudomonadales</taxon>
        <taxon>Pseudomonadaceae</taxon>
        <taxon>Pseudomonas</taxon>
    </lineage>
</organism>
<gene>
    <name evidence="4" type="ORF">FIV39_16360</name>
    <name evidence="3" type="ORF">SAMN04490186_0417</name>
</gene>
<feature type="transmembrane region" description="Helical" evidence="1">
    <location>
        <begin position="153"/>
        <end position="172"/>
    </location>
</feature>
<keyword evidence="5" id="KW-1185">Reference proteome</keyword>
<accession>A0A1H1APQ2</accession>
<dbReference type="InterPro" id="IPR050879">
    <property type="entry name" value="Acyltransferase_3"/>
</dbReference>
<keyword evidence="4" id="KW-0808">Transferase</keyword>
<dbReference type="Proteomes" id="UP000317267">
    <property type="component" value="Unassembled WGS sequence"/>
</dbReference>
<dbReference type="AlphaFoldDB" id="A0A1H1APQ2"/>
<dbReference type="GO" id="GO:0016747">
    <property type="term" value="F:acyltransferase activity, transferring groups other than amino-acyl groups"/>
    <property type="evidence" value="ECO:0007669"/>
    <property type="project" value="InterPro"/>
</dbReference>
<dbReference type="InterPro" id="IPR002656">
    <property type="entry name" value="Acyl_transf_3_dom"/>
</dbReference>
<name>A0A1H1APQ2_9PSED</name>
<feature type="domain" description="Acyltransferase 3" evidence="2">
    <location>
        <begin position="4"/>
        <end position="346"/>
    </location>
</feature>
<dbReference type="PANTHER" id="PTHR23028:SF53">
    <property type="entry name" value="ACYL_TRANSF_3 DOMAIN-CONTAINING PROTEIN"/>
    <property type="match status" value="1"/>
</dbReference>
<dbReference type="EMBL" id="VFES01000009">
    <property type="protein sequence ID" value="TWR65464.1"/>
    <property type="molecule type" value="Genomic_DNA"/>
</dbReference>
<feature type="transmembrane region" description="Helical" evidence="1">
    <location>
        <begin position="106"/>
        <end position="124"/>
    </location>
</feature>
<dbReference type="EMBL" id="FNKM01000002">
    <property type="protein sequence ID" value="SDQ41738.1"/>
    <property type="molecule type" value="Genomic_DNA"/>
</dbReference>
<feature type="transmembrane region" description="Helical" evidence="1">
    <location>
        <begin position="267"/>
        <end position="287"/>
    </location>
</feature>
<feature type="transmembrane region" description="Helical" evidence="1">
    <location>
        <begin position="299"/>
        <end position="318"/>
    </location>
</feature>
<feature type="transmembrane region" description="Helical" evidence="1">
    <location>
        <begin position="66"/>
        <end position="85"/>
    </location>
</feature>
<reference evidence="4 6" key="2">
    <citation type="submission" date="2019-06" db="EMBL/GenBank/DDBJ databases">
        <title>Pseudomonas bimorpha sp. nov. isolated from bovine raw milk and skim milk concentrate.</title>
        <authorList>
            <person name="Hofmann K."/>
            <person name="Huptas C."/>
            <person name="Doll E."/>
            <person name="Scherer S."/>
            <person name="Wenning M."/>
        </authorList>
    </citation>
    <scope>NUCLEOTIDE SEQUENCE [LARGE SCALE GENOMIC DNA]</scope>
    <source>
        <strain evidence="4 6">DSM 17515</strain>
    </source>
</reference>
<evidence type="ECO:0000313" key="4">
    <source>
        <dbReference type="EMBL" id="TWR65464.1"/>
    </source>
</evidence>
<dbReference type="Pfam" id="PF01757">
    <property type="entry name" value="Acyl_transf_3"/>
    <property type="match status" value="1"/>
</dbReference>
<keyword evidence="4" id="KW-0012">Acyltransferase</keyword>